<gene>
    <name evidence="11" type="primary">LOC108681960</name>
</gene>
<evidence type="ECO:0000256" key="6">
    <source>
        <dbReference type="ARBA" id="ARBA00023242"/>
    </source>
</evidence>
<dbReference type="SMART" id="SM00355">
    <property type="entry name" value="ZnF_C2H2"/>
    <property type="match status" value="7"/>
</dbReference>
<feature type="domain" description="C2H2-type" evidence="9">
    <location>
        <begin position="149"/>
        <end position="176"/>
    </location>
</feature>
<evidence type="ECO:0000256" key="2">
    <source>
        <dbReference type="ARBA" id="ARBA00022723"/>
    </source>
</evidence>
<feature type="compositionally biased region" description="Basic residues" evidence="8">
    <location>
        <begin position="420"/>
        <end position="429"/>
    </location>
</feature>
<name>A0A8B7PK30_HYAAZ</name>
<dbReference type="InterPro" id="IPR050331">
    <property type="entry name" value="Zinc_finger"/>
</dbReference>
<keyword evidence="3" id="KW-0677">Repeat</keyword>
<dbReference type="RefSeq" id="XP_018026533.1">
    <property type="nucleotide sequence ID" value="XM_018171044.2"/>
</dbReference>
<dbReference type="OrthoDB" id="6077919at2759"/>
<evidence type="ECO:0000256" key="4">
    <source>
        <dbReference type="ARBA" id="ARBA00022771"/>
    </source>
</evidence>
<dbReference type="PROSITE" id="PS50157">
    <property type="entry name" value="ZINC_FINGER_C2H2_2"/>
    <property type="match status" value="7"/>
</dbReference>
<feature type="domain" description="C2H2-type" evidence="9">
    <location>
        <begin position="37"/>
        <end position="64"/>
    </location>
</feature>
<keyword evidence="2" id="KW-0479">Metal-binding</keyword>
<accession>A0A8B7PK30</accession>
<dbReference type="GO" id="GO:0005634">
    <property type="term" value="C:nucleus"/>
    <property type="evidence" value="ECO:0007669"/>
    <property type="project" value="UniProtKB-SubCell"/>
</dbReference>
<dbReference type="FunFam" id="3.30.160.60:FF:000759">
    <property type="entry name" value="zinc finger protein 16"/>
    <property type="match status" value="1"/>
</dbReference>
<dbReference type="InterPro" id="IPR036236">
    <property type="entry name" value="Znf_C2H2_sf"/>
</dbReference>
<dbReference type="FunFam" id="3.30.160.60:FF:002343">
    <property type="entry name" value="Zinc finger protein 33A"/>
    <property type="match status" value="1"/>
</dbReference>
<dbReference type="AlphaFoldDB" id="A0A8B7PK30"/>
<dbReference type="InterPro" id="IPR013087">
    <property type="entry name" value="Znf_C2H2_type"/>
</dbReference>
<dbReference type="GeneID" id="108681960"/>
<evidence type="ECO:0000256" key="5">
    <source>
        <dbReference type="ARBA" id="ARBA00022833"/>
    </source>
</evidence>
<feature type="compositionally biased region" description="Polar residues" evidence="8">
    <location>
        <begin position="311"/>
        <end position="328"/>
    </location>
</feature>
<comment type="subcellular location">
    <subcellularLocation>
        <location evidence="1">Nucleus</location>
    </subcellularLocation>
</comment>
<dbReference type="Proteomes" id="UP000694843">
    <property type="component" value="Unplaced"/>
</dbReference>
<protein>
    <submittedName>
        <fullName evidence="11">Uncharacterized protein LOC108681960</fullName>
    </submittedName>
</protein>
<dbReference type="Gene3D" id="3.30.160.60">
    <property type="entry name" value="Classic Zinc Finger"/>
    <property type="match status" value="6"/>
</dbReference>
<proteinExistence type="predicted"/>
<evidence type="ECO:0000256" key="1">
    <source>
        <dbReference type="ARBA" id="ARBA00004123"/>
    </source>
</evidence>
<evidence type="ECO:0000256" key="7">
    <source>
        <dbReference type="PROSITE-ProRule" id="PRU00042"/>
    </source>
</evidence>
<dbReference type="FunFam" id="3.30.160.60:FF:000446">
    <property type="entry name" value="Zinc finger protein"/>
    <property type="match status" value="1"/>
</dbReference>
<reference evidence="11" key="1">
    <citation type="submission" date="2025-08" db="UniProtKB">
        <authorList>
            <consortium name="RefSeq"/>
        </authorList>
    </citation>
    <scope>IDENTIFICATION</scope>
    <source>
        <tissue evidence="11">Whole organism</tissue>
    </source>
</reference>
<feature type="domain" description="C2H2-type" evidence="9">
    <location>
        <begin position="121"/>
        <end position="148"/>
    </location>
</feature>
<dbReference type="PANTHER" id="PTHR16515:SF49">
    <property type="entry name" value="GASTRULA ZINC FINGER PROTEIN XLCGF49.1-LIKE-RELATED"/>
    <property type="match status" value="1"/>
</dbReference>
<dbReference type="PANTHER" id="PTHR16515">
    <property type="entry name" value="PR DOMAIN ZINC FINGER PROTEIN"/>
    <property type="match status" value="1"/>
</dbReference>
<evidence type="ECO:0000313" key="11">
    <source>
        <dbReference type="RefSeq" id="XP_018026533.1"/>
    </source>
</evidence>
<dbReference type="GO" id="GO:0006355">
    <property type="term" value="P:regulation of DNA-templated transcription"/>
    <property type="evidence" value="ECO:0007669"/>
    <property type="project" value="UniProtKB-ARBA"/>
</dbReference>
<feature type="domain" description="C2H2-type" evidence="9">
    <location>
        <begin position="177"/>
        <end position="205"/>
    </location>
</feature>
<evidence type="ECO:0000313" key="10">
    <source>
        <dbReference type="Proteomes" id="UP000694843"/>
    </source>
</evidence>
<dbReference type="Pfam" id="PF00096">
    <property type="entry name" value="zf-C2H2"/>
    <property type="match status" value="3"/>
</dbReference>
<feature type="compositionally biased region" description="Low complexity" evidence="8">
    <location>
        <begin position="329"/>
        <end position="346"/>
    </location>
</feature>
<feature type="region of interest" description="Disordered" evidence="8">
    <location>
        <begin position="394"/>
        <end position="464"/>
    </location>
</feature>
<sequence>MSSKGAPEHRCDVCLRQFDRPSRLQAHYKIHTGDRPFLCQFCGKGFASKGNCNTHMRVHTREQPYHCPHCAKKFSQHGQLVIHVRKHTGERPYVCGQCNKGFTCAKVLKIHSRTHTGEKPFQCQYCQKGFAAYANLVVHRRIHTKERPYSCRLCTRPFEHSGNLARHLRGHQVENGVRCIPCGEVFKEESDLVKHTIEEHPTEVEKPDEWDESNVETIGSLCDDSISIVPDPDPQPMASCQTMESFSMSIEVSENESPSFELSTIDVGAIGISSANLNETGSTLAGTGGSSNSNAASYNIDISRISAGTSNGAESYADSTGLPSVEGQNSSMENSVSSRSSPNLSSDVDQVTLRIDSQLSSNSENFGHASFQTTNYSPLDLSASLDLDSSPLNLSGTSSRSEVVNSSVTKASSDSSNAKSLKRTKKKNIKPQNPPKLPKKNAPPDLIPLTKHGGERFTPKSPPAEVVIVDDSDVIETFSEKTLELSCKSKKIADGSSDSLLKCVKKWTSKQELDVKTDVSWPTSSSSPMGDLLTHSSRLKPQASDFHRVQVPVEDYRRKIRHIPQRDIQSSLFSTRRPHELNPEVIPPDSEPNSLPRIFGPESLGDEQRLQLPLSVDHLREKIKNSVLSMVQNGQQTNEDFKRKAESAMLFLIGKETMRQLGFPTKNIEQVLIAILDGAGMRPCADVRVDEFMRLKHNLRLLLQYTFPDEADWQRFSWSHQSIESIIENIASWHSETRRPHSTQATCGLTRRVELETHDGGTRRDMAATTNNHFGQTLSLRNLDGDENTVSVTRPQQVPTARSNAGCPRQAWKLPSLFNFQ</sequence>
<feature type="compositionally biased region" description="Polar residues" evidence="8">
    <location>
        <begin position="396"/>
        <end position="419"/>
    </location>
</feature>
<feature type="domain" description="C2H2-type" evidence="9">
    <location>
        <begin position="93"/>
        <end position="120"/>
    </location>
</feature>
<keyword evidence="6" id="KW-0539">Nucleus</keyword>
<organism evidence="10 11">
    <name type="scientific">Hyalella azteca</name>
    <name type="common">Amphipod</name>
    <dbReference type="NCBI Taxonomy" id="294128"/>
    <lineage>
        <taxon>Eukaryota</taxon>
        <taxon>Metazoa</taxon>
        <taxon>Ecdysozoa</taxon>
        <taxon>Arthropoda</taxon>
        <taxon>Crustacea</taxon>
        <taxon>Multicrustacea</taxon>
        <taxon>Malacostraca</taxon>
        <taxon>Eumalacostraca</taxon>
        <taxon>Peracarida</taxon>
        <taxon>Amphipoda</taxon>
        <taxon>Senticaudata</taxon>
        <taxon>Talitrida</taxon>
        <taxon>Talitroidea</taxon>
        <taxon>Hyalellidae</taxon>
        <taxon>Hyalella</taxon>
    </lineage>
</organism>
<dbReference type="PROSITE" id="PS00028">
    <property type="entry name" value="ZINC_FINGER_C2H2_1"/>
    <property type="match status" value="7"/>
</dbReference>
<dbReference type="KEGG" id="hazt:108681960"/>
<feature type="domain" description="C2H2-type" evidence="9">
    <location>
        <begin position="65"/>
        <end position="92"/>
    </location>
</feature>
<evidence type="ECO:0000256" key="8">
    <source>
        <dbReference type="SAM" id="MobiDB-lite"/>
    </source>
</evidence>
<evidence type="ECO:0000259" key="9">
    <source>
        <dbReference type="PROSITE" id="PS50157"/>
    </source>
</evidence>
<feature type="domain" description="C2H2-type" evidence="9">
    <location>
        <begin position="9"/>
        <end position="36"/>
    </location>
</feature>
<keyword evidence="10" id="KW-1185">Reference proteome</keyword>
<dbReference type="GO" id="GO:0008270">
    <property type="term" value="F:zinc ion binding"/>
    <property type="evidence" value="ECO:0007669"/>
    <property type="project" value="UniProtKB-KW"/>
</dbReference>
<feature type="region of interest" description="Disordered" evidence="8">
    <location>
        <begin position="311"/>
        <end position="347"/>
    </location>
</feature>
<evidence type="ECO:0000256" key="3">
    <source>
        <dbReference type="ARBA" id="ARBA00022737"/>
    </source>
</evidence>
<dbReference type="FunFam" id="3.30.160.60:FF:000110">
    <property type="entry name" value="Zinc finger protein-like"/>
    <property type="match status" value="1"/>
</dbReference>
<dbReference type="SUPFAM" id="SSF57667">
    <property type="entry name" value="beta-beta-alpha zinc fingers"/>
    <property type="match status" value="4"/>
</dbReference>
<keyword evidence="4 7" id="KW-0863">Zinc-finger</keyword>
<dbReference type="FunFam" id="3.30.160.60:FF:001290">
    <property type="entry name" value="Zinc finger 45-like"/>
    <property type="match status" value="1"/>
</dbReference>
<keyword evidence="5" id="KW-0862">Zinc</keyword>